<keyword evidence="3" id="KW-1185">Reference proteome</keyword>
<reference evidence="3" key="1">
    <citation type="submission" date="2012-10" db="EMBL/GenBank/DDBJ databases">
        <title>The complete genome sequence of Streptomyces collinus Tu 365.</title>
        <authorList>
            <person name="Ruckert C."/>
            <person name="Szczepanowski R."/>
            <person name="Goesmann A."/>
            <person name="Pross E.K."/>
            <person name="Musiol E.M."/>
            <person name="Blin K."/>
            <person name="Wohlleben W."/>
            <person name="Puhler A."/>
            <person name="Weber T."/>
            <person name="Kalinowski J."/>
        </authorList>
    </citation>
    <scope>NUCLEOTIDE SEQUENCE [LARGE SCALE GENOMIC DNA]</scope>
    <source>
        <strain evidence="3">DSM 40733 / Tue 365</strain>
    </source>
</reference>
<dbReference type="KEGG" id="sci:B446_23730"/>
<gene>
    <name evidence="2" type="ORF">B446_23730</name>
</gene>
<evidence type="ECO:0000313" key="2">
    <source>
        <dbReference type="EMBL" id="AGS71558.1"/>
    </source>
</evidence>
<reference evidence="2 3" key="2">
    <citation type="journal article" date="2013" name="J. Biotechnol.">
        <title>Complete genome sequence of the kirromycin producer Streptomyces collinus Tu 365 consisting of a linear chromosome and two linear plasmids.</title>
        <authorList>
            <person name="Ruckert C."/>
            <person name="Szczepanowski R."/>
            <person name="Albersmeier A."/>
            <person name="Goesmann A."/>
            <person name="Iftime D."/>
            <person name="Musiol E.M."/>
            <person name="Blin K."/>
            <person name="Wohlleben W."/>
            <person name="Puhler A."/>
            <person name="Kalinowski J."/>
            <person name="Weber T."/>
        </authorList>
    </citation>
    <scope>NUCLEOTIDE SEQUENCE [LARGE SCALE GENOMIC DNA]</scope>
    <source>
        <strain evidence="3">DSM 40733 / Tue 365</strain>
    </source>
</reference>
<evidence type="ECO:0000256" key="1">
    <source>
        <dbReference type="SAM" id="MobiDB-lite"/>
    </source>
</evidence>
<sequence length="60" mass="6419">MAGSRATLARELQVIPRGAESAPSAVTTETPDGKQDISGRMSVLSDDVLRDVLMQEDSCR</sequence>
<feature type="region of interest" description="Disordered" evidence="1">
    <location>
        <begin position="1"/>
        <end position="41"/>
    </location>
</feature>
<dbReference type="HOGENOM" id="CLU_2939645_0_0_11"/>
<dbReference type="STRING" id="1214242.B446_23730"/>
<name>S5UWF9_STRC3</name>
<accession>S5UWF9</accession>
<proteinExistence type="predicted"/>
<evidence type="ECO:0000313" key="3">
    <source>
        <dbReference type="Proteomes" id="UP000015423"/>
    </source>
</evidence>
<dbReference type="AlphaFoldDB" id="S5UWF9"/>
<organism evidence="2 3">
    <name type="scientific">Streptomyces collinus (strain DSM 40733 / Tue 365)</name>
    <dbReference type="NCBI Taxonomy" id="1214242"/>
    <lineage>
        <taxon>Bacteria</taxon>
        <taxon>Bacillati</taxon>
        <taxon>Actinomycetota</taxon>
        <taxon>Actinomycetes</taxon>
        <taxon>Kitasatosporales</taxon>
        <taxon>Streptomycetaceae</taxon>
        <taxon>Streptomyces</taxon>
    </lineage>
</organism>
<protein>
    <submittedName>
        <fullName evidence="2">Uncharacterized protein</fullName>
    </submittedName>
</protein>
<dbReference type="Proteomes" id="UP000015423">
    <property type="component" value="Chromosome"/>
</dbReference>
<dbReference type="EMBL" id="CP006259">
    <property type="protein sequence ID" value="AGS71558.1"/>
    <property type="molecule type" value="Genomic_DNA"/>
</dbReference>